<dbReference type="eggNOG" id="ENOG5032JJ3">
    <property type="taxonomic scope" value="Bacteria"/>
</dbReference>
<dbReference type="EMBL" id="HE796683">
    <property type="protein sequence ID" value="CCH01290.1"/>
    <property type="molecule type" value="Genomic_DNA"/>
</dbReference>
<reference evidence="1 2" key="1">
    <citation type="journal article" date="2012" name="J. Bacteriol.">
        <title>Genome Sequence of Fibrella aestuarina BUZ 2T, a Filamentous Marine Bacterium.</title>
        <authorList>
            <person name="Filippini M."/>
            <person name="Qi W."/>
            <person name="Blom J."/>
            <person name="Goesmann A."/>
            <person name="Smits T.H."/>
            <person name="Bagheri H.C."/>
        </authorList>
    </citation>
    <scope>NUCLEOTIDE SEQUENCE [LARGE SCALE GENOMIC DNA]</scope>
    <source>
        <strain evidence="2">BUZ 2T</strain>
    </source>
</reference>
<dbReference type="AlphaFoldDB" id="I0KAY7"/>
<dbReference type="HOGENOM" id="CLU_199579_0_0_10"/>
<protein>
    <recommendedName>
        <fullName evidence="3">PRTRC system protein C</fullName>
    </recommendedName>
</protein>
<dbReference type="STRING" id="1166018.FAES_3281"/>
<accession>I0KAY7</accession>
<dbReference type="InterPro" id="IPR032866">
    <property type="entry name" value="Prok_Ub"/>
</dbReference>
<name>I0KAY7_9BACT</name>
<evidence type="ECO:0000313" key="2">
    <source>
        <dbReference type="Proteomes" id="UP000011058"/>
    </source>
</evidence>
<dbReference type="Proteomes" id="UP000011058">
    <property type="component" value="Chromosome"/>
</dbReference>
<keyword evidence="2" id="KW-1185">Reference proteome</keyword>
<gene>
    <name evidence="1" type="ORF">FAES_3281</name>
</gene>
<dbReference type="KEGG" id="fae:FAES_3281"/>
<dbReference type="Pfam" id="PF14454">
    <property type="entry name" value="Prok_Ub"/>
    <property type="match status" value="1"/>
</dbReference>
<proteinExistence type="predicted"/>
<dbReference type="NCBIfam" id="TIGR03738">
    <property type="entry name" value="PRTRC_C"/>
    <property type="match status" value="1"/>
</dbReference>
<sequence length="72" mass="8029">MLVNTDLVRKFEFKKNNETIVIDDPNPDLSTGAVQNHLAGQYPELLTAKLKGPEIKNDAFVYTFETTMGTKG</sequence>
<evidence type="ECO:0008006" key="3">
    <source>
        <dbReference type="Google" id="ProtNLM"/>
    </source>
</evidence>
<organism evidence="1 2">
    <name type="scientific">Fibrella aestuarina BUZ 2</name>
    <dbReference type="NCBI Taxonomy" id="1166018"/>
    <lineage>
        <taxon>Bacteria</taxon>
        <taxon>Pseudomonadati</taxon>
        <taxon>Bacteroidota</taxon>
        <taxon>Cytophagia</taxon>
        <taxon>Cytophagales</taxon>
        <taxon>Spirosomataceae</taxon>
        <taxon>Fibrella</taxon>
    </lineage>
</organism>
<dbReference type="InterPro" id="IPR022289">
    <property type="entry name" value="PRTRC_protein-C"/>
</dbReference>
<evidence type="ECO:0000313" key="1">
    <source>
        <dbReference type="EMBL" id="CCH01290.1"/>
    </source>
</evidence>
<dbReference type="RefSeq" id="WP_015332389.1">
    <property type="nucleotide sequence ID" value="NC_020054.1"/>
</dbReference>
<dbReference type="OrthoDB" id="6912309at2"/>